<sequence length="126" mass="13692">MHFLSAHTYIRVSPEGGAGGRGRISHRLVNLASINRHLDRCLLPGTGRGQEEAVEALNQICFSTTSRGLGDNLNSDFLPVKSNTNHVEGSSLKRQHSPVTRLGRAATASAAARVLQLIRRHRSMNS</sequence>
<evidence type="ECO:0000313" key="2">
    <source>
        <dbReference type="Proteomes" id="UP000299102"/>
    </source>
</evidence>
<dbReference type="Proteomes" id="UP000299102">
    <property type="component" value="Unassembled WGS sequence"/>
</dbReference>
<dbReference type="AlphaFoldDB" id="A0A4C1WVB3"/>
<protein>
    <submittedName>
        <fullName evidence="1">Uncharacterized protein</fullName>
    </submittedName>
</protein>
<accession>A0A4C1WVB3</accession>
<evidence type="ECO:0000313" key="1">
    <source>
        <dbReference type="EMBL" id="GBP54179.1"/>
    </source>
</evidence>
<proteinExistence type="predicted"/>
<gene>
    <name evidence="1" type="ORF">EVAR_43204_1</name>
</gene>
<organism evidence="1 2">
    <name type="scientific">Eumeta variegata</name>
    <name type="common">Bagworm moth</name>
    <name type="synonym">Eumeta japonica</name>
    <dbReference type="NCBI Taxonomy" id="151549"/>
    <lineage>
        <taxon>Eukaryota</taxon>
        <taxon>Metazoa</taxon>
        <taxon>Ecdysozoa</taxon>
        <taxon>Arthropoda</taxon>
        <taxon>Hexapoda</taxon>
        <taxon>Insecta</taxon>
        <taxon>Pterygota</taxon>
        <taxon>Neoptera</taxon>
        <taxon>Endopterygota</taxon>
        <taxon>Lepidoptera</taxon>
        <taxon>Glossata</taxon>
        <taxon>Ditrysia</taxon>
        <taxon>Tineoidea</taxon>
        <taxon>Psychidae</taxon>
        <taxon>Oiketicinae</taxon>
        <taxon>Eumeta</taxon>
    </lineage>
</organism>
<keyword evidence="2" id="KW-1185">Reference proteome</keyword>
<reference evidence="1 2" key="1">
    <citation type="journal article" date="2019" name="Commun. Biol.">
        <title>The bagworm genome reveals a unique fibroin gene that provides high tensile strength.</title>
        <authorList>
            <person name="Kono N."/>
            <person name="Nakamura H."/>
            <person name="Ohtoshi R."/>
            <person name="Tomita M."/>
            <person name="Numata K."/>
            <person name="Arakawa K."/>
        </authorList>
    </citation>
    <scope>NUCLEOTIDE SEQUENCE [LARGE SCALE GENOMIC DNA]</scope>
</reference>
<dbReference type="EMBL" id="BGZK01000641">
    <property type="protein sequence ID" value="GBP54179.1"/>
    <property type="molecule type" value="Genomic_DNA"/>
</dbReference>
<name>A0A4C1WVB3_EUMVA</name>
<comment type="caution">
    <text evidence="1">The sequence shown here is derived from an EMBL/GenBank/DDBJ whole genome shotgun (WGS) entry which is preliminary data.</text>
</comment>